<dbReference type="Gene3D" id="1.25.40.10">
    <property type="entry name" value="Tetratricopeptide repeat domain"/>
    <property type="match status" value="1"/>
</dbReference>
<dbReference type="EMBL" id="VOPW01000001">
    <property type="protein sequence ID" value="TXC65215.1"/>
    <property type="molecule type" value="Genomic_DNA"/>
</dbReference>
<keyword evidence="3" id="KW-1185">Reference proteome</keyword>
<accession>A0A5C6U0K2</accession>
<dbReference type="InterPro" id="IPR011990">
    <property type="entry name" value="TPR-like_helical_dom_sf"/>
</dbReference>
<sequence>MKPWRTTRLAMLAMLLQCSVVTALAAPEDEHRRALEAYNRGDVATAMSVLRAPARAGHAPSQSLLAFMLDRGDFIDEAAALYRQAAAQDDTDALYALANFHLTGRGVAKDEKQALALFSKAAELGHAASIQVLADARAKGLMGLPAQAAKPAKGGAR</sequence>
<dbReference type="PANTHER" id="PTHR11102">
    <property type="entry name" value="SEL-1-LIKE PROTEIN"/>
    <property type="match status" value="1"/>
</dbReference>
<dbReference type="InterPro" id="IPR006597">
    <property type="entry name" value="Sel1-like"/>
</dbReference>
<dbReference type="SUPFAM" id="SSF81901">
    <property type="entry name" value="HCP-like"/>
    <property type="match status" value="1"/>
</dbReference>
<dbReference type="Proteomes" id="UP000321832">
    <property type="component" value="Unassembled WGS sequence"/>
</dbReference>
<comment type="caution">
    <text evidence="2">The sequence shown here is derived from an EMBL/GenBank/DDBJ whole genome shotgun (WGS) entry which is preliminary data.</text>
</comment>
<proteinExistence type="predicted"/>
<dbReference type="PANTHER" id="PTHR11102:SF160">
    <property type="entry name" value="ERAD-ASSOCIATED E3 UBIQUITIN-PROTEIN LIGASE COMPONENT HRD3"/>
    <property type="match status" value="1"/>
</dbReference>
<dbReference type="AlphaFoldDB" id="A0A5C6U0K2"/>
<protein>
    <submittedName>
        <fullName evidence="2">SEL1-like repeat protein</fullName>
    </submittedName>
</protein>
<evidence type="ECO:0000256" key="1">
    <source>
        <dbReference type="SAM" id="SignalP"/>
    </source>
</evidence>
<organism evidence="2 3">
    <name type="scientific">Piscinibacter aquaticus</name>
    <dbReference type="NCBI Taxonomy" id="392597"/>
    <lineage>
        <taxon>Bacteria</taxon>
        <taxon>Pseudomonadati</taxon>
        <taxon>Pseudomonadota</taxon>
        <taxon>Betaproteobacteria</taxon>
        <taxon>Burkholderiales</taxon>
        <taxon>Sphaerotilaceae</taxon>
        <taxon>Piscinibacter</taxon>
    </lineage>
</organism>
<feature type="chain" id="PRO_5022752629" evidence="1">
    <location>
        <begin position="26"/>
        <end position="157"/>
    </location>
</feature>
<name>A0A5C6U0K2_9BURK</name>
<evidence type="ECO:0000313" key="2">
    <source>
        <dbReference type="EMBL" id="TXC65215.1"/>
    </source>
</evidence>
<keyword evidence="1" id="KW-0732">Signal</keyword>
<evidence type="ECO:0000313" key="3">
    <source>
        <dbReference type="Proteomes" id="UP000321832"/>
    </source>
</evidence>
<gene>
    <name evidence="2" type="ORF">FSC37_00915</name>
</gene>
<dbReference type="Pfam" id="PF08238">
    <property type="entry name" value="Sel1"/>
    <property type="match status" value="2"/>
</dbReference>
<dbReference type="InterPro" id="IPR050767">
    <property type="entry name" value="Sel1_AlgK"/>
</dbReference>
<feature type="signal peptide" evidence="1">
    <location>
        <begin position="1"/>
        <end position="25"/>
    </location>
</feature>
<reference evidence="2 3" key="1">
    <citation type="submission" date="2019-08" db="EMBL/GenBank/DDBJ databases">
        <authorList>
            <person name="Khan S.A."/>
            <person name="Jeon C.O."/>
            <person name="Jeong S.E."/>
        </authorList>
    </citation>
    <scope>NUCLEOTIDE SEQUENCE [LARGE SCALE GENOMIC DNA]</scope>
    <source>
        <strain evidence="3">IMCC1728</strain>
    </source>
</reference>
<dbReference type="SMART" id="SM00671">
    <property type="entry name" value="SEL1"/>
    <property type="match status" value="2"/>
</dbReference>